<dbReference type="AlphaFoldDB" id="A0A9J6CZQ2"/>
<dbReference type="Proteomes" id="UP000821866">
    <property type="component" value="Unassembled WGS sequence"/>
</dbReference>
<organism evidence="2 3">
    <name type="scientific">Rhipicephalus microplus</name>
    <name type="common">Cattle tick</name>
    <name type="synonym">Boophilus microplus</name>
    <dbReference type="NCBI Taxonomy" id="6941"/>
    <lineage>
        <taxon>Eukaryota</taxon>
        <taxon>Metazoa</taxon>
        <taxon>Ecdysozoa</taxon>
        <taxon>Arthropoda</taxon>
        <taxon>Chelicerata</taxon>
        <taxon>Arachnida</taxon>
        <taxon>Acari</taxon>
        <taxon>Parasitiformes</taxon>
        <taxon>Ixodida</taxon>
        <taxon>Ixodoidea</taxon>
        <taxon>Ixodidae</taxon>
        <taxon>Rhipicephalinae</taxon>
        <taxon>Rhipicephalus</taxon>
        <taxon>Boophilus</taxon>
    </lineage>
</organism>
<reference evidence="2" key="2">
    <citation type="submission" date="2021-09" db="EMBL/GenBank/DDBJ databases">
        <authorList>
            <person name="Jia N."/>
            <person name="Wang J."/>
            <person name="Shi W."/>
            <person name="Du L."/>
            <person name="Sun Y."/>
            <person name="Zhan W."/>
            <person name="Jiang J."/>
            <person name="Wang Q."/>
            <person name="Zhang B."/>
            <person name="Ji P."/>
            <person name="Sakyi L.B."/>
            <person name="Cui X."/>
            <person name="Yuan T."/>
            <person name="Jiang B."/>
            <person name="Yang W."/>
            <person name="Lam T.T.-Y."/>
            <person name="Chang Q."/>
            <person name="Ding S."/>
            <person name="Wang X."/>
            <person name="Zhu J."/>
            <person name="Ruan X."/>
            <person name="Zhao L."/>
            <person name="Wei J."/>
            <person name="Que T."/>
            <person name="Du C."/>
            <person name="Cheng J."/>
            <person name="Dai P."/>
            <person name="Han X."/>
            <person name="Huang E."/>
            <person name="Gao Y."/>
            <person name="Liu J."/>
            <person name="Shao H."/>
            <person name="Ye R."/>
            <person name="Li L."/>
            <person name="Wei W."/>
            <person name="Wang X."/>
            <person name="Wang C."/>
            <person name="Huo Q."/>
            <person name="Li W."/>
            <person name="Guo W."/>
            <person name="Chen H."/>
            <person name="Chen S."/>
            <person name="Zhou L."/>
            <person name="Zhou L."/>
            <person name="Ni X."/>
            <person name="Tian J."/>
            <person name="Zhou Y."/>
            <person name="Sheng Y."/>
            <person name="Liu T."/>
            <person name="Pan Y."/>
            <person name="Xia L."/>
            <person name="Li J."/>
            <person name="Zhao F."/>
            <person name="Cao W."/>
        </authorList>
    </citation>
    <scope>NUCLEOTIDE SEQUENCE</scope>
    <source>
        <strain evidence="2">Rmic-2018</strain>
        <tissue evidence="2">Larvae</tissue>
    </source>
</reference>
<evidence type="ECO:0000313" key="2">
    <source>
        <dbReference type="EMBL" id="KAH7964178.1"/>
    </source>
</evidence>
<keyword evidence="3" id="KW-1185">Reference proteome</keyword>
<gene>
    <name evidence="2" type="ORF">HPB51_027586</name>
</gene>
<evidence type="ECO:0000313" key="3">
    <source>
        <dbReference type="Proteomes" id="UP000821866"/>
    </source>
</evidence>
<reference evidence="2" key="1">
    <citation type="journal article" date="2020" name="Cell">
        <title>Large-Scale Comparative Analyses of Tick Genomes Elucidate Their Genetic Diversity and Vector Capacities.</title>
        <authorList>
            <consortium name="Tick Genome and Microbiome Consortium (TIGMIC)"/>
            <person name="Jia N."/>
            <person name="Wang J."/>
            <person name="Shi W."/>
            <person name="Du L."/>
            <person name="Sun Y."/>
            <person name="Zhan W."/>
            <person name="Jiang J.F."/>
            <person name="Wang Q."/>
            <person name="Zhang B."/>
            <person name="Ji P."/>
            <person name="Bell-Sakyi L."/>
            <person name="Cui X.M."/>
            <person name="Yuan T.T."/>
            <person name="Jiang B.G."/>
            <person name="Yang W.F."/>
            <person name="Lam T.T."/>
            <person name="Chang Q.C."/>
            <person name="Ding S.J."/>
            <person name="Wang X.J."/>
            <person name="Zhu J.G."/>
            <person name="Ruan X.D."/>
            <person name="Zhao L."/>
            <person name="Wei J.T."/>
            <person name="Ye R.Z."/>
            <person name="Que T.C."/>
            <person name="Du C.H."/>
            <person name="Zhou Y.H."/>
            <person name="Cheng J.X."/>
            <person name="Dai P.F."/>
            <person name="Guo W.B."/>
            <person name="Han X.H."/>
            <person name="Huang E.J."/>
            <person name="Li L.F."/>
            <person name="Wei W."/>
            <person name="Gao Y.C."/>
            <person name="Liu J.Z."/>
            <person name="Shao H.Z."/>
            <person name="Wang X."/>
            <person name="Wang C.C."/>
            <person name="Yang T.C."/>
            <person name="Huo Q.B."/>
            <person name="Li W."/>
            <person name="Chen H.Y."/>
            <person name="Chen S.E."/>
            <person name="Zhou L.G."/>
            <person name="Ni X.B."/>
            <person name="Tian J.H."/>
            <person name="Sheng Y."/>
            <person name="Liu T."/>
            <person name="Pan Y.S."/>
            <person name="Xia L.Y."/>
            <person name="Li J."/>
            <person name="Zhao F."/>
            <person name="Cao W.C."/>
        </authorList>
    </citation>
    <scope>NUCLEOTIDE SEQUENCE</scope>
    <source>
        <strain evidence="2">Rmic-2018</strain>
    </source>
</reference>
<sequence>MKQIMSENPEADYSSVLRTLGGTMLKGVEIALEPAWYFLRQDRSCNGRNVQFILPTTRRNGSASARPRTSSPSWTQSPPTSGSRTSCRSTSAEWRTRRLYATWTS</sequence>
<name>A0A9J6CZQ2_RHIMP</name>
<feature type="region of interest" description="Disordered" evidence="1">
    <location>
        <begin position="55"/>
        <end position="91"/>
    </location>
</feature>
<evidence type="ECO:0000256" key="1">
    <source>
        <dbReference type="SAM" id="MobiDB-lite"/>
    </source>
</evidence>
<proteinExistence type="predicted"/>
<feature type="compositionally biased region" description="Low complexity" evidence="1">
    <location>
        <begin position="62"/>
        <end position="91"/>
    </location>
</feature>
<protein>
    <submittedName>
        <fullName evidence="2">Uncharacterized protein</fullName>
    </submittedName>
</protein>
<accession>A0A9J6CZQ2</accession>
<comment type="caution">
    <text evidence="2">The sequence shown here is derived from an EMBL/GenBank/DDBJ whole genome shotgun (WGS) entry which is preliminary data.</text>
</comment>
<dbReference type="EMBL" id="JABSTU010004163">
    <property type="protein sequence ID" value="KAH7964178.1"/>
    <property type="molecule type" value="Genomic_DNA"/>
</dbReference>